<evidence type="ECO:0000256" key="1">
    <source>
        <dbReference type="SAM" id="Phobius"/>
    </source>
</evidence>
<dbReference type="HOGENOM" id="CLU_2648566_0_0_9"/>
<dbReference type="EMBL" id="CP002736">
    <property type="protein sequence ID" value="AEF93224.1"/>
    <property type="molecule type" value="Genomic_DNA"/>
</dbReference>
<proteinExistence type="predicted"/>
<protein>
    <submittedName>
        <fullName evidence="2">Uncharacterized protein</fullName>
    </submittedName>
</protein>
<sequence length="76" mass="8621">MAELESIKKLKNWAKNFKSEVYTLALKMIPEPVLEEARKKAIDFRPGKPKSWGAAIIIIAVWVCLPVMVTVLVIQQ</sequence>
<keyword evidence="1" id="KW-0812">Transmembrane</keyword>
<keyword evidence="3" id="KW-1185">Reference proteome</keyword>
<feature type="transmembrane region" description="Helical" evidence="1">
    <location>
        <begin position="52"/>
        <end position="74"/>
    </location>
</feature>
<keyword evidence="1" id="KW-1133">Transmembrane helix</keyword>
<organism evidence="2 3">
    <name type="scientific">Desulfotomaculum nigrificans (strain DSM 14880 / VKM B-2319 / CO-1-SRB)</name>
    <name type="common">Desulfotomaculum carboxydivorans</name>
    <dbReference type="NCBI Taxonomy" id="868595"/>
    <lineage>
        <taxon>Bacteria</taxon>
        <taxon>Bacillati</taxon>
        <taxon>Bacillota</taxon>
        <taxon>Clostridia</taxon>
        <taxon>Eubacteriales</taxon>
        <taxon>Desulfotomaculaceae</taxon>
        <taxon>Desulfotomaculum</taxon>
    </lineage>
</organism>
<accession>F6B6F3</accession>
<evidence type="ECO:0000313" key="2">
    <source>
        <dbReference type="EMBL" id="AEF93224.1"/>
    </source>
</evidence>
<dbReference type="RefSeq" id="WP_013809547.1">
    <property type="nucleotide sequence ID" value="NC_015565.1"/>
</dbReference>
<evidence type="ECO:0000313" key="3">
    <source>
        <dbReference type="Proteomes" id="UP000009226"/>
    </source>
</evidence>
<dbReference type="AlphaFoldDB" id="F6B6F3"/>
<gene>
    <name evidence="2" type="ordered locus">Desca_0328</name>
</gene>
<name>F6B6F3_DESCC</name>
<keyword evidence="1" id="KW-0472">Membrane</keyword>
<dbReference type="KEGG" id="dca:Desca_0328"/>
<reference evidence="2 3" key="1">
    <citation type="submission" date="2011-05" db="EMBL/GenBank/DDBJ databases">
        <title>Complete sequence of Desulfotomaculum carboxydivorans CO-1-SRB.</title>
        <authorList>
            <consortium name="US DOE Joint Genome Institute"/>
            <person name="Lucas S."/>
            <person name="Han J."/>
            <person name="Lapidus A."/>
            <person name="Cheng J.-F."/>
            <person name="Goodwin L."/>
            <person name="Pitluck S."/>
            <person name="Peters L."/>
            <person name="Mikhailova N."/>
            <person name="Lu M."/>
            <person name="Han C."/>
            <person name="Tapia R."/>
            <person name="Land M."/>
            <person name="Hauser L."/>
            <person name="Kyrpides N."/>
            <person name="Ivanova N."/>
            <person name="Pagani I."/>
            <person name="Stams A."/>
            <person name="Plugge C."/>
            <person name="Muyzer G."/>
            <person name="Kuever J."/>
            <person name="Parshina S."/>
            <person name="Ivanova A."/>
            <person name="Nazina T."/>
            <person name="Woyke T."/>
        </authorList>
    </citation>
    <scope>NUCLEOTIDE SEQUENCE [LARGE SCALE GENOMIC DNA]</scope>
    <source>
        <strain evidence="3">DSM 14880 / VKM B-2319 / CO-1-SRB</strain>
    </source>
</reference>
<dbReference type="Proteomes" id="UP000009226">
    <property type="component" value="Chromosome"/>
</dbReference>